<dbReference type="PRINTS" id="PR00420">
    <property type="entry name" value="RNGMNOXGNASE"/>
</dbReference>
<accession>Q4N3T2</accession>
<dbReference type="GO" id="GO:0016709">
    <property type="term" value="F:oxidoreductase activity, acting on paired donors, with incorporation or reduction of molecular oxygen, NAD(P)H as one donor, and incorporation of one atom of oxygen"/>
    <property type="evidence" value="ECO:0007669"/>
    <property type="project" value="UniProtKB-ARBA"/>
</dbReference>
<evidence type="ECO:0000256" key="2">
    <source>
        <dbReference type="ARBA" id="ARBA00022827"/>
    </source>
</evidence>
<evidence type="ECO:0000313" key="5">
    <source>
        <dbReference type="EMBL" id="EAN33191.1"/>
    </source>
</evidence>
<comment type="caution">
    <text evidence="5">The sequence shown here is derived from an EMBL/GenBank/DDBJ whole genome shotgun (WGS) entry which is preliminary data.</text>
</comment>
<evidence type="ECO:0000256" key="1">
    <source>
        <dbReference type="ARBA" id="ARBA00022630"/>
    </source>
</evidence>
<protein>
    <recommendedName>
        <fullName evidence="4">FAD-binding domain-containing protein</fullName>
    </recommendedName>
</protein>
<dbReference type="EMBL" id="AAGK01000002">
    <property type="protein sequence ID" value="EAN33191.1"/>
    <property type="molecule type" value="Genomic_DNA"/>
</dbReference>
<feature type="domain" description="FAD-binding" evidence="4">
    <location>
        <begin position="211"/>
        <end position="412"/>
    </location>
</feature>
<feature type="domain" description="FAD-binding" evidence="4">
    <location>
        <begin position="7"/>
        <end position="135"/>
    </location>
</feature>
<keyword evidence="6" id="KW-1185">Reference proteome</keyword>
<reference evidence="5 6" key="1">
    <citation type="journal article" date="2005" name="Science">
        <title>Genome sequence of Theileria parva, a bovine pathogen that transforms lymphocytes.</title>
        <authorList>
            <person name="Gardner M.J."/>
            <person name="Bishop R."/>
            <person name="Shah T."/>
            <person name="de Villiers E.P."/>
            <person name="Carlton J.M."/>
            <person name="Hall N."/>
            <person name="Ren Q."/>
            <person name="Paulsen I.T."/>
            <person name="Pain A."/>
            <person name="Berriman M."/>
            <person name="Wilson R.J.M."/>
            <person name="Sato S."/>
            <person name="Ralph S.A."/>
            <person name="Mann D.J."/>
            <person name="Xiong Z."/>
            <person name="Shallom S.J."/>
            <person name="Weidman J."/>
            <person name="Jiang L."/>
            <person name="Lynn J."/>
            <person name="Weaver B."/>
            <person name="Shoaibi A."/>
            <person name="Domingo A.R."/>
            <person name="Wasawo D."/>
            <person name="Crabtree J."/>
            <person name="Wortman J.R."/>
            <person name="Haas B."/>
            <person name="Angiuoli S.V."/>
            <person name="Creasy T.H."/>
            <person name="Lu C."/>
            <person name="Suh B."/>
            <person name="Silva J.C."/>
            <person name="Utterback T.R."/>
            <person name="Feldblyum T.V."/>
            <person name="Pertea M."/>
            <person name="Allen J."/>
            <person name="Nierman W.C."/>
            <person name="Taracha E.L.N."/>
            <person name="Salzberg S.L."/>
            <person name="White O.R."/>
            <person name="Fitzhugh H.A."/>
            <person name="Morzaria S."/>
            <person name="Venter J.C."/>
            <person name="Fraser C.M."/>
            <person name="Nene V."/>
        </authorList>
    </citation>
    <scope>NUCLEOTIDE SEQUENCE [LARGE SCALE GENOMIC DNA]</scope>
    <source>
        <strain evidence="5 6">Muguga</strain>
    </source>
</reference>
<dbReference type="GO" id="GO:0006744">
    <property type="term" value="P:ubiquinone biosynthetic process"/>
    <property type="evidence" value="ECO:0007669"/>
    <property type="project" value="TreeGrafter"/>
</dbReference>
<name>Q4N3T2_THEPA</name>
<keyword evidence="3" id="KW-0812">Transmembrane</keyword>
<organism evidence="5 6">
    <name type="scientific">Theileria parva</name>
    <name type="common">East coast fever infection agent</name>
    <dbReference type="NCBI Taxonomy" id="5875"/>
    <lineage>
        <taxon>Eukaryota</taxon>
        <taxon>Sar</taxon>
        <taxon>Alveolata</taxon>
        <taxon>Apicomplexa</taxon>
        <taxon>Aconoidasida</taxon>
        <taxon>Piroplasmida</taxon>
        <taxon>Theileriidae</taxon>
        <taxon>Theileria</taxon>
    </lineage>
</organism>
<sequence length="513" mass="58537">MTTLLKIPVLIVGSGPVGTTLYLLLSRMRIPSLLVEKNTVSRSHPRAHYLSNRSMEIWRQLGHVDKLFECFLEPLDLWRYFKYCRHVIDPQLNLYAVQDHFSDNYRYKNTYFEELSPSRIANFPQHKLLFLLKSLSLDRSQLYKDDKKEFLSWMQSEYKSILSKFKIDNSKAENLLKLDRPLTFAQFADFDSSPEFVTSIPFIDGGLKFEGFLTRDKFIVSSVRNVRDGSLCNIHSLFVVGTDGIHSKVSEELFGERNVNSNVKDTSNLKEVISVYFESEQLGEIVSSNPAMMYFIFSQCICVLVCQGGKPAEFVVQIPFFPEFETTEYFNEKNCSILINEAVGTKLADLKIHKIKKWTVTTDVAKSFIDKQTCRIFLAGDAAHLVAPAGGLGMNMGISDTYNLAWRIARVIYSKSLNQGLFDFDNLMENISENGLSEDDKKLLTEYSLERKAVAEMKYLYNTPKSMDTISSFSKILFSKQDGSLGLAFPGSDLAYSYNYGDLRVESKMTNSI</sequence>
<dbReference type="KEGG" id="tpv:TP02_0906"/>
<keyword evidence="3" id="KW-0472">Membrane</keyword>
<dbReference type="Pfam" id="PF01494">
    <property type="entry name" value="FAD_binding_3"/>
    <property type="match status" value="2"/>
</dbReference>
<dbReference type="PANTHER" id="PTHR43004">
    <property type="entry name" value="TRK SYSTEM POTASSIUM UPTAKE PROTEIN"/>
    <property type="match status" value="1"/>
</dbReference>
<dbReference type="GO" id="GO:0071949">
    <property type="term" value="F:FAD binding"/>
    <property type="evidence" value="ECO:0007669"/>
    <property type="project" value="InterPro"/>
</dbReference>
<dbReference type="InParanoid" id="Q4N3T2"/>
<dbReference type="OMA" id="ADLSEYW"/>
<dbReference type="PANTHER" id="PTHR43004:SF6">
    <property type="entry name" value="FAD_NAD(P)-BINDING OXIDOREDUCTASE FAMILY PROTEIN"/>
    <property type="match status" value="1"/>
</dbReference>
<dbReference type="InterPro" id="IPR036188">
    <property type="entry name" value="FAD/NAD-bd_sf"/>
</dbReference>
<keyword evidence="1" id="KW-0285">Flavoprotein</keyword>
<dbReference type="Gene3D" id="3.50.50.60">
    <property type="entry name" value="FAD/NAD(P)-binding domain"/>
    <property type="match status" value="2"/>
</dbReference>
<gene>
    <name evidence="5" type="ordered locus">TP02_0906</name>
</gene>
<dbReference type="InterPro" id="IPR050641">
    <property type="entry name" value="RIFMO-like"/>
</dbReference>
<evidence type="ECO:0000256" key="3">
    <source>
        <dbReference type="SAM" id="Phobius"/>
    </source>
</evidence>
<dbReference type="GO" id="GO:0005739">
    <property type="term" value="C:mitochondrion"/>
    <property type="evidence" value="ECO:0007669"/>
    <property type="project" value="TreeGrafter"/>
</dbReference>
<dbReference type="VEuPathDB" id="PiroplasmaDB:TpMuguga_02g00906"/>
<dbReference type="Proteomes" id="UP000001949">
    <property type="component" value="Unassembled WGS sequence"/>
</dbReference>
<keyword evidence="3" id="KW-1133">Transmembrane helix</keyword>
<dbReference type="STRING" id="5875.Q4N3T2"/>
<dbReference type="SUPFAM" id="SSF51905">
    <property type="entry name" value="FAD/NAD(P)-binding domain"/>
    <property type="match status" value="1"/>
</dbReference>
<dbReference type="eggNOG" id="KOG3855">
    <property type="taxonomic scope" value="Eukaryota"/>
</dbReference>
<proteinExistence type="predicted"/>
<keyword evidence="2" id="KW-0274">FAD</keyword>
<dbReference type="AlphaFoldDB" id="Q4N3T2"/>
<evidence type="ECO:0000313" key="6">
    <source>
        <dbReference type="Proteomes" id="UP000001949"/>
    </source>
</evidence>
<feature type="transmembrane region" description="Helical" evidence="3">
    <location>
        <begin position="6"/>
        <end position="25"/>
    </location>
</feature>
<evidence type="ECO:0000259" key="4">
    <source>
        <dbReference type="Pfam" id="PF01494"/>
    </source>
</evidence>
<dbReference type="InterPro" id="IPR002938">
    <property type="entry name" value="FAD-bd"/>
</dbReference>